<protein>
    <recommendedName>
        <fullName evidence="12">Clathrin coat assembly protein AP180</fullName>
    </recommendedName>
    <alternativeName>
        <fullName evidence="14">91 kDa synaptosomal-associated protein</fullName>
    </alternativeName>
    <alternativeName>
        <fullName evidence="13">Clathrin coat-associated protein AP180</fullName>
    </alternativeName>
</protein>
<evidence type="ECO:0000256" key="4">
    <source>
        <dbReference type="ARBA" id="ARBA00022448"/>
    </source>
</evidence>
<feature type="region of interest" description="Disordered" evidence="15">
    <location>
        <begin position="544"/>
        <end position="579"/>
    </location>
</feature>
<dbReference type="STRING" id="30732.ENSOMEP00000016850"/>
<dbReference type="InterPro" id="IPR011417">
    <property type="entry name" value="ANTH_dom"/>
</dbReference>
<feature type="domain" description="ENTH" evidence="16">
    <location>
        <begin position="14"/>
        <end position="145"/>
    </location>
</feature>
<evidence type="ECO:0000256" key="5">
    <source>
        <dbReference type="ARBA" id="ARBA00022475"/>
    </source>
</evidence>
<reference evidence="17" key="1">
    <citation type="submission" date="2025-08" db="UniProtKB">
        <authorList>
            <consortium name="Ensembl"/>
        </authorList>
    </citation>
    <scope>IDENTIFICATION</scope>
</reference>
<evidence type="ECO:0000256" key="3">
    <source>
        <dbReference type="ARBA" id="ARBA00008011"/>
    </source>
</evidence>
<evidence type="ECO:0000256" key="6">
    <source>
        <dbReference type="ARBA" id="ARBA00022481"/>
    </source>
</evidence>
<evidence type="ECO:0000256" key="11">
    <source>
        <dbReference type="ARBA" id="ARBA00062465"/>
    </source>
</evidence>
<evidence type="ECO:0000256" key="2">
    <source>
        <dbReference type="ARBA" id="ARBA00004277"/>
    </source>
</evidence>
<keyword evidence="5" id="KW-1003">Cell membrane</keyword>
<dbReference type="CDD" id="cd16985">
    <property type="entry name" value="ANTH_N_AP180"/>
    <property type="match status" value="1"/>
</dbReference>
<dbReference type="PROSITE" id="PS50942">
    <property type="entry name" value="ENTH"/>
    <property type="match status" value="1"/>
</dbReference>
<keyword evidence="10" id="KW-0325">Glycoprotein</keyword>
<dbReference type="PANTHER" id="PTHR22951:SF28">
    <property type="entry name" value="CLATHRIN COAT ASSEMBLY PROTEIN AP180 ISOFORM X1"/>
    <property type="match status" value="1"/>
</dbReference>
<dbReference type="GO" id="GO:0030136">
    <property type="term" value="C:clathrin-coated vesicle"/>
    <property type="evidence" value="ECO:0007669"/>
    <property type="project" value="InterPro"/>
</dbReference>
<sequence length="579" mass="60185">MSGQTLTDRIAAAQYQLTGSDMARAVCKATTHEVMAPKKKHLEYLVSATNTTNVNIPQMADTLFERSTNASWVVVFKALVTTHHLCVHGNERFIQYLASRTSLFNLSNFIDKTGSHGYDMSTFIRRYGRYLNEKAFAYRQMAFDFTRVKKGADGVMRTMTTEKLLKGMPVLQTQIDTLLEFDVHPKELNNGIINAAFMLLFKDLVKLFASYNDGIINLLEKFFKMKKSDCKEALEIYKRFLTRVTKIGEFMKLAETVGVDKNDIPDINYAPSSILESLETHMNGLEDVKGGKKGSPTKGSPTNNVSPTSTPAKSSNAVPTLQPPPGDGAAGAAAAPEPAEDSLLDLDPLSSTGPPAASAAPTSWGDLLGSEMGDSLLSEPALTAEPTPSSSSSAAAAPAPAAAEPGVTLAPPTSSSTAATSPGTANMDLLGEAFATSASTTEAPAAAAEGGAAATSAPASNAGSDSTGGDAPAAAPAAPAAPGAELMSGDVMKPTVIPQVGDVDTSMANMASNLTMGTPAAPQAGAPAAGAPMMPMVRPGFPATGAAPGAPMSPGMAQSPRKPPPPRNALDDLNIKDFM</sequence>
<dbReference type="GeneTree" id="ENSGT00950000183068"/>
<dbReference type="GO" id="GO:0098894">
    <property type="term" value="C:extrinsic component of presynaptic endocytic zone membrane"/>
    <property type="evidence" value="ECO:0007669"/>
    <property type="project" value="TreeGrafter"/>
</dbReference>
<evidence type="ECO:0000256" key="7">
    <source>
        <dbReference type="ARBA" id="ARBA00022553"/>
    </source>
</evidence>
<evidence type="ECO:0000256" key="14">
    <source>
        <dbReference type="ARBA" id="ARBA00083065"/>
    </source>
</evidence>
<keyword evidence="7" id="KW-0597">Phosphoprotein</keyword>
<evidence type="ECO:0000256" key="12">
    <source>
        <dbReference type="ARBA" id="ARBA00070426"/>
    </source>
</evidence>
<proteinExistence type="inferred from homology"/>
<dbReference type="InterPro" id="IPR014712">
    <property type="entry name" value="ANTH_dom_sf"/>
</dbReference>
<comment type="subunit">
    <text evidence="11">Binds AP2A2. Interacts with AP2B1; clathrin competes with SNAP91.</text>
</comment>
<dbReference type="GO" id="GO:0005905">
    <property type="term" value="C:clathrin-coated pit"/>
    <property type="evidence" value="ECO:0007669"/>
    <property type="project" value="TreeGrafter"/>
</dbReference>
<dbReference type="GO" id="GO:0032050">
    <property type="term" value="F:clathrin heavy chain binding"/>
    <property type="evidence" value="ECO:0007669"/>
    <property type="project" value="TreeGrafter"/>
</dbReference>
<comment type="similarity">
    <text evidence="3">Belongs to the PICALM/SNAP91 family.</text>
</comment>
<reference evidence="17" key="2">
    <citation type="submission" date="2025-09" db="UniProtKB">
        <authorList>
            <consortium name="Ensembl"/>
        </authorList>
    </citation>
    <scope>IDENTIFICATION</scope>
</reference>
<evidence type="ECO:0000256" key="13">
    <source>
        <dbReference type="ARBA" id="ARBA00081660"/>
    </source>
</evidence>
<keyword evidence="18" id="KW-1185">Reference proteome</keyword>
<dbReference type="InterPro" id="IPR045192">
    <property type="entry name" value="AP180-like"/>
</dbReference>
<feature type="compositionally biased region" description="Low complexity" evidence="15">
    <location>
        <begin position="440"/>
        <end position="484"/>
    </location>
</feature>
<evidence type="ECO:0000256" key="10">
    <source>
        <dbReference type="ARBA" id="ARBA00023180"/>
    </source>
</evidence>
<evidence type="ECO:0000313" key="18">
    <source>
        <dbReference type="Proteomes" id="UP000261560"/>
    </source>
</evidence>
<feature type="compositionally biased region" description="Low complexity" evidence="15">
    <location>
        <begin position="544"/>
        <end position="557"/>
    </location>
</feature>
<dbReference type="GO" id="GO:0005545">
    <property type="term" value="F:1-phosphatidylinositol binding"/>
    <property type="evidence" value="ECO:0007669"/>
    <property type="project" value="InterPro"/>
</dbReference>
<evidence type="ECO:0000256" key="9">
    <source>
        <dbReference type="ARBA" id="ARBA00023136"/>
    </source>
</evidence>
<dbReference type="PaxDb" id="30732-ENSOMEP00000016850"/>
<dbReference type="GO" id="GO:0048268">
    <property type="term" value="P:clathrin coat assembly"/>
    <property type="evidence" value="ECO:0007669"/>
    <property type="project" value="InterPro"/>
</dbReference>
<dbReference type="GO" id="GO:0015031">
    <property type="term" value="P:protein transport"/>
    <property type="evidence" value="ECO:0007669"/>
    <property type="project" value="UniProtKB-KW"/>
</dbReference>
<dbReference type="GO" id="GO:0005546">
    <property type="term" value="F:phosphatidylinositol-4,5-bisphosphate binding"/>
    <property type="evidence" value="ECO:0007669"/>
    <property type="project" value="TreeGrafter"/>
</dbReference>
<dbReference type="SMART" id="SM00273">
    <property type="entry name" value="ENTH"/>
    <property type="match status" value="1"/>
</dbReference>
<dbReference type="GO" id="GO:0016185">
    <property type="term" value="P:synaptic vesicle budding from presynaptic endocytic zone membrane"/>
    <property type="evidence" value="ECO:0007669"/>
    <property type="project" value="TreeGrafter"/>
</dbReference>
<dbReference type="PANTHER" id="PTHR22951">
    <property type="entry name" value="CLATHRIN ASSEMBLY PROTEIN"/>
    <property type="match status" value="1"/>
</dbReference>
<dbReference type="Ensembl" id="ENSOMET00000025428.1">
    <property type="protein sequence ID" value="ENSOMEP00000016850.1"/>
    <property type="gene ID" value="ENSOMEG00000018505.1"/>
</dbReference>
<dbReference type="Proteomes" id="UP000261560">
    <property type="component" value="Unplaced"/>
</dbReference>
<keyword evidence="9" id="KW-0472">Membrane</keyword>
<evidence type="ECO:0000259" key="16">
    <source>
        <dbReference type="PROSITE" id="PS50942"/>
    </source>
</evidence>
<feature type="compositionally biased region" description="Low complexity" evidence="15">
    <location>
        <begin position="380"/>
        <end position="425"/>
    </location>
</feature>
<dbReference type="GO" id="GO:0008021">
    <property type="term" value="C:synaptic vesicle"/>
    <property type="evidence" value="ECO:0007669"/>
    <property type="project" value="TreeGrafter"/>
</dbReference>
<feature type="compositionally biased region" description="Polar residues" evidence="15">
    <location>
        <begin position="303"/>
        <end position="319"/>
    </location>
</feature>
<comment type="subcellular location">
    <subcellularLocation>
        <location evidence="1">Cell membrane</location>
    </subcellularLocation>
    <subcellularLocation>
        <location evidence="2">Membrane</location>
        <location evidence="2">Coated pit</location>
        <topology evidence="2">Peripheral membrane protein</topology>
        <orientation evidence="2">Cytoplasmic side</orientation>
    </subcellularLocation>
</comment>
<organism evidence="17 18">
    <name type="scientific">Oryzias melastigma</name>
    <name type="common">Marine medaka</name>
    <dbReference type="NCBI Taxonomy" id="30732"/>
    <lineage>
        <taxon>Eukaryota</taxon>
        <taxon>Metazoa</taxon>
        <taxon>Chordata</taxon>
        <taxon>Craniata</taxon>
        <taxon>Vertebrata</taxon>
        <taxon>Euteleostomi</taxon>
        <taxon>Actinopterygii</taxon>
        <taxon>Neopterygii</taxon>
        <taxon>Teleostei</taxon>
        <taxon>Neoteleostei</taxon>
        <taxon>Acanthomorphata</taxon>
        <taxon>Ovalentaria</taxon>
        <taxon>Atherinomorphae</taxon>
        <taxon>Beloniformes</taxon>
        <taxon>Adrianichthyidae</taxon>
        <taxon>Oryziinae</taxon>
        <taxon>Oryzias</taxon>
    </lineage>
</organism>
<keyword evidence="6" id="KW-0488">Methylation</keyword>
<name>A0A3B3CHP1_ORYME</name>
<dbReference type="Pfam" id="PF07651">
    <property type="entry name" value="ANTH"/>
    <property type="match status" value="1"/>
</dbReference>
<dbReference type="SUPFAM" id="SSF48464">
    <property type="entry name" value="ENTH/VHS domain"/>
    <property type="match status" value="1"/>
</dbReference>
<keyword evidence="4" id="KW-0813">Transport</keyword>
<evidence type="ECO:0000256" key="8">
    <source>
        <dbReference type="ARBA" id="ARBA00022927"/>
    </source>
</evidence>
<feature type="region of interest" description="Disordered" evidence="15">
    <location>
        <begin position="440"/>
        <end position="486"/>
    </location>
</feature>
<evidence type="ECO:0000313" key="17">
    <source>
        <dbReference type="Ensembl" id="ENSOMEP00000016850.1"/>
    </source>
</evidence>
<dbReference type="Gene3D" id="1.20.58.150">
    <property type="entry name" value="ANTH domain"/>
    <property type="match status" value="1"/>
</dbReference>
<dbReference type="GO" id="GO:0072583">
    <property type="term" value="P:clathrin-dependent endocytosis"/>
    <property type="evidence" value="ECO:0007669"/>
    <property type="project" value="InterPro"/>
</dbReference>
<dbReference type="OMA" id="APKEKYM"/>
<dbReference type="GO" id="GO:0000149">
    <property type="term" value="F:SNARE binding"/>
    <property type="evidence" value="ECO:0007669"/>
    <property type="project" value="TreeGrafter"/>
</dbReference>
<dbReference type="FunFam" id="1.20.58.150:FF:000002">
    <property type="entry name" value="clathrin coat assembly protein AP180"/>
    <property type="match status" value="1"/>
</dbReference>
<dbReference type="FunFam" id="1.25.40.90:FF:000001">
    <property type="entry name" value="phosphatidylinositol-binding clathrin assembly protein-like isoform X1"/>
    <property type="match status" value="1"/>
</dbReference>
<dbReference type="InterPro" id="IPR013809">
    <property type="entry name" value="ENTH"/>
</dbReference>
<accession>A0A3B3CHP1</accession>
<feature type="compositionally biased region" description="Low complexity" evidence="15">
    <location>
        <begin position="345"/>
        <end position="363"/>
    </location>
</feature>
<evidence type="ECO:0000256" key="15">
    <source>
        <dbReference type="SAM" id="MobiDB-lite"/>
    </source>
</evidence>
<keyword evidence="8" id="KW-0653">Protein transport</keyword>
<dbReference type="SUPFAM" id="SSF89009">
    <property type="entry name" value="GAT-like domain"/>
    <property type="match status" value="1"/>
</dbReference>
<dbReference type="InterPro" id="IPR008942">
    <property type="entry name" value="ENTH_VHS"/>
</dbReference>
<feature type="compositionally biased region" description="Basic and acidic residues" evidence="15">
    <location>
        <begin position="569"/>
        <end position="579"/>
    </location>
</feature>
<feature type="region of interest" description="Disordered" evidence="15">
    <location>
        <begin position="285"/>
        <end position="425"/>
    </location>
</feature>
<dbReference type="Gene3D" id="1.25.40.90">
    <property type="match status" value="1"/>
</dbReference>
<evidence type="ECO:0000256" key="1">
    <source>
        <dbReference type="ARBA" id="ARBA00004236"/>
    </source>
</evidence>
<dbReference type="AlphaFoldDB" id="A0A3B3CHP1"/>